<comment type="caution">
    <text evidence="9">The sequence shown here is derived from an EMBL/GenBank/DDBJ whole genome shotgun (WGS) entry which is preliminary data.</text>
</comment>
<evidence type="ECO:0000256" key="5">
    <source>
        <dbReference type="ARBA" id="ARBA00023136"/>
    </source>
</evidence>
<dbReference type="GO" id="GO:0055085">
    <property type="term" value="P:transmembrane transport"/>
    <property type="evidence" value="ECO:0007669"/>
    <property type="project" value="InterPro"/>
</dbReference>
<evidence type="ECO:0000256" key="3">
    <source>
        <dbReference type="ARBA" id="ARBA00022475"/>
    </source>
</evidence>
<evidence type="ECO:0000256" key="1">
    <source>
        <dbReference type="ARBA" id="ARBA00008520"/>
    </source>
</evidence>
<evidence type="ECO:0000256" key="6">
    <source>
        <dbReference type="ARBA" id="ARBA00023139"/>
    </source>
</evidence>
<protein>
    <submittedName>
        <fullName evidence="9">Extracellular solute-binding protein</fullName>
    </submittedName>
</protein>
<dbReference type="RefSeq" id="WP_163953442.1">
    <property type="nucleotide sequence ID" value="NZ_JAAIKC010000019.1"/>
</dbReference>
<dbReference type="Gene3D" id="3.40.190.10">
    <property type="entry name" value="Periplasmic binding protein-like II"/>
    <property type="match status" value="2"/>
</dbReference>
<evidence type="ECO:0000256" key="4">
    <source>
        <dbReference type="ARBA" id="ARBA00022729"/>
    </source>
</evidence>
<gene>
    <name evidence="9" type="ORF">GK047_26615</name>
</gene>
<evidence type="ECO:0000313" key="9">
    <source>
        <dbReference type="EMBL" id="NEW09513.1"/>
    </source>
</evidence>
<keyword evidence="7" id="KW-0449">Lipoprotein</keyword>
<keyword evidence="4 8" id="KW-0732">Signal</keyword>
<dbReference type="AlphaFoldDB" id="A0A6G4A4X0"/>
<feature type="chain" id="PRO_5039731145" evidence="8">
    <location>
        <begin position="26"/>
        <end position="424"/>
    </location>
</feature>
<comment type="similarity">
    <text evidence="1">Belongs to the bacterial solute-binding protein 1 family.</text>
</comment>
<keyword evidence="6" id="KW-0564">Palmitate</keyword>
<dbReference type="InterPro" id="IPR006059">
    <property type="entry name" value="SBP"/>
</dbReference>
<evidence type="ECO:0000256" key="8">
    <source>
        <dbReference type="SAM" id="SignalP"/>
    </source>
</evidence>
<dbReference type="PANTHER" id="PTHR43649">
    <property type="entry name" value="ARABINOSE-BINDING PROTEIN-RELATED"/>
    <property type="match status" value="1"/>
</dbReference>
<name>A0A6G4A4X0_9BACL</name>
<dbReference type="PROSITE" id="PS01037">
    <property type="entry name" value="SBP_BACTERIAL_1"/>
    <property type="match status" value="1"/>
</dbReference>
<dbReference type="EMBL" id="JAAIKC010000019">
    <property type="protein sequence ID" value="NEW09513.1"/>
    <property type="molecule type" value="Genomic_DNA"/>
</dbReference>
<reference evidence="9" key="1">
    <citation type="submission" date="2020-02" db="EMBL/GenBank/DDBJ databases">
        <authorList>
            <person name="Shen X.-R."/>
            <person name="Zhang Y.-X."/>
        </authorList>
    </citation>
    <scope>NUCLEOTIDE SEQUENCE</scope>
    <source>
        <strain evidence="9">SYP-B3998</strain>
    </source>
</reference>
<dbReference type="InterPro" id="IPR006061">
    <property type="entry name" value="SBP_1_CS"/>
</dbReference>
<evidence type="ECO:0000256" key="2">
    <source>
        <dbReference type="ARBA" id="ARBA00022448"/>
    </source>
</evidence>
<keyword evidence="5" id="KW-0472">Membrane</keyword>
<dbReference type="InterPro" id="IPR050490">
    <property type="entry name" value="Bact_solute-bd_prot1"/>
</dbReference>
<feature type="signal peptide" evidence="8">
    <location>
        <begin position="1"/>
        <end position="25"/>
    </location>
</feature>
<dbReference type="PROSITE" id="PS51257">
    <property type="entry name" value="PROKAR_LIPOPROTEIN"/>
    <property type="match status" value="1"/>
</dbReference>
<accession>A0A6G4A4X0</accession>
<evidence type="ECO:0000256" key="7">
    <source>
        <dbReference type="ARBA" id="ARBA00023288"/>
    </source>
</evidence>
<organism evidence="9">
    <name type="scientific">Paenibacillus sp. SYP-B3998</name>
    <dbReference type="NCBI Taxonomy" id="2678564"/>
    <lineage>
        <taxon>Bacteria</taxon>
        <taxon>Bacillati</taxon>
        <taxon>Bacillota</taxon>
        <taxon>Bacilli</taxon>
        <taxon>Bacillales</taxon>
        <taxon>Paenibacillaceae</taxon>
        <taxon>Paenibacillus</taxon>
    </lineage>
</organism>
<keyword evidence="2" id="KW-0813">Transport</keyword>
<dbReference type="PANTHER" id="PTHR43649:SF33">
    <property type="entry name" value="POLYGALACTURONAN_RHAMNOGALACTURONAN-BINDING PROTEIN YTCQ"/>
    <property type="match status" value="1"/>
</dbReference>
<keyword evidence="3" id="KW-1003">Cell membrane</keyword>
<proteinExistence type="inferred from homology"/>
<dbReference type="SUPFAM" id="SSF53850">
    <property type="entry name" value="Periplasmic binding protein-like II"/>
    <property type="match status" value="1"/>
</dbReference>
<dbReference type="Pfam" id="PF01547">
    <property type="entry name" value="SBP_bac_1"/>
    <property type="match status" value="1"/>
</dbReference>
<sequence length="424" mass="45963">MKKLSMSVISGIMAVSIISGCASTAKPGTSPASAAGSPDAAPSSAKVKLQFFQNKTEAKNSFDSLIKKFQAANPNIEVTQVNPPDAETVLKVNISKSEVPDIIGIGATDTFTSLSKGGTFIDFSNNENIKNIQPAYLDMVKKQGGTSELNGIPFSSNADGIIYNKTLFAELGLTIPKTWDELVATAQKIKDAGKVPFYNTFKDSWTTMPAFNAFSSNLQSDTFFEDRKANKVKFADAYKEIAEKQLKLVEFGHKDQNGKGYADGNTAFAKGASVMYLQGVWAIPEIVKANPDIKLGTFPYPVSNDASKNKVVSGVDTLLTISKTSKHQAEANKFIDFLLQPDNVKQFITEQKAFSAIKGISQDDPSVADLNAAFQSGQLVDFADHSIPGAMKADTIVQEFVFKKNVGEFLNKLDTEWDKVQARK</sequence>